<feature type="coiled-coil region" evidence="7">
    <location>
        <begin position="197"/>
        <end position="259"/>
    </location>
</feature>
<comment type="similarity">
    <text evidence="6">Belongs to the methyltransferase superfamily. RsmI family.</text>
</comment>
<evidence type="ECO:0000259" key="8">
    <source>
        <dbReference type="Pfam" id="PF00590"/>
    </source>
</evidence>
<dbReference type="Gene3D" id="3.40.1010.10">
    <property type="entry name" value="Cobalt-precorrin-4 Transmethylase, Domain 1"/>
    <property type="match status" value="1"/>
</dbReference>
<dbReference type="HAMAP" id="MF_01877">
    <property type="entry name" value="16SrRNA_methyltr_I"/>
    <property type="match status" value="1"/>
</dbReference>
<keyword evidence="5 6" id="KW-0949">S-adenosyl-L-methionine</keyword>
<dbReference type="GO" id="GO:0070677">
    <property type="term" value="F:rRNA (cytosine-2'-O-)-methyltransferase activity"/>
    <property type="evidence" value="ECO:0007669"/>
    <property type="project" value="UniProtKB-UniRule"/>
</dbReference>
<accession>A0A285N369</accession>
<keyword evidence="7" id="KW-0175">Coiled coil</keyword>
<keyword evidence="2 6" id="KW-0698">rRNA processing</keyword>
<comment type="subcellular location">
    <subcellularLocation>
        <location evidence="6">Cytoplasm</location>
    </subcellularLocation>
</comment>
<reference evidence="10" key="1">
    <citation type="submission" date="2017-09" db="EMBL/GenBank/DDBJ databases">
        <authorList>
            <person name="Varghese N."/>
            <person name="Submissions S."/>
        </authorList>
    </citation>
    <scope>NUCLEOTIDE SEQUENCE [LARGE SCALE GENOMIC DNA]</scope>
    <source>
        <strain evidence="10">DSM 15103</strain>
    </source>
</reference>
<evidence type="ECO:0000256" key="6">
    <source>
        <dbReference type="HAMAP-Rule" id="MF_01877"/>
    </source>
</evidence>
<dbReference type="PROSITE" id="PS01296">
    <property type="entry name" value="RSMI"/>
    <property type="match status" value="1"/>
</dbReference>
<dbReference type="EMBL" id="OBEI01000001">
    <property type="protein sequence ID" value="SNZ03892.1"/>
    <property type="molecule type" value="Genomic_DNA"/>
</dbReference>
<comment type="catalytic activity">
    <reaction evidence="6">
        <text>cytidine(1402) in 16S rRNA + S-adenosyl-L-methionine = 2'-O-methylcytidine(1402) in 16S rRNA + S-adenosyl-L-homocysteine + H(+)</text>
        <dbReference type="Rhea" id="RHEA:42924"/>
        <dbReference type="Rhea" id="RHEA-COMP:10285"/>
        <dbReference type="Rhea" id="RHEA-COMP:10286"/>
        <dbReference type="ChEBI" id="CHEBI:15378"/>
        <dbReference type="ChEBI" id="CHEBI:57856"/>
        <dbReference type="ChEBI" id="CHEBI:59789"/>
        <dbReference type="ChEBI" id="CHEBI:74495"/>
        <dbReference type="ChEBI" id="CHEBI:82748"/>
        <dbReference type="EC" id="2.1.1.198"/>
    </reaction>
</comment>
<keyword evidence="10" id="KW-1185">Reference proteome</keyword>
<evidence type="ECO:0000313" key="9">
    <source>
        <dbReference type="EMBL" id="SNZ03892.1"/>
    </source>
</evidence>
<evidence type="ECO:0000256" key="3">
    <source>
        <dbReference type="ARBA" id="ARBA00022603"/>
    </source>
</evidence>
<dbReference type="CDD" id="cd11648">
    <property type="entry name" value="RsmI"/>
    <property type="match status" value="1"/>
</dbReference>
<sequence length="278" mass="31460">MGSLYVVATPIGNLKDITFRALEVLKDVDIIACEDTRVTKKLLSHFGITGKKLVPYYEHIEKEAAEEILNILKGGKDVALVSDAGTPCISDPGYRVVKLAWESGIKVIPVPGAFAGAVALSASGLPSDRFLFCGFLPKKEKRKRELLEEYIKTGYTFILYESPKRIIPTLNLIKEITPESEVVVAKELTKIHERFFRGKAEDIIKKLEEEKSLQKGEFVIVVHPVLEEDDAMEDIQSEIIKLLKERKKSKEIVKELSDRFNISKNEIYRLMIEIKKNI</sequence>
<dbReference type="EC" id="2.1.1.198" evidence="6"/>
<evidence type="ECO:0000256" key="7">
    <source>
        <dbReference type="SAM" id="Coils"/>
    </source>
</evidence>
<evidence type="ECO:0000313" key="10">
    <source>
        <dbReference type="Proteomes" id="UP000219036"/>
    </source>
</evidence>
<evidence type="ECO:0000256" key="2">
    <source>
        <dbReference type="ARBA" id="ARBA00022552"/>
    </source>
</evidence>
<dbReference type="OrthoDB" id="9809084at2"/>
<dbReference type="AlphaFoldDB" id="A0A285N369"/>
<dbReference type="InterPro" id="IPR035996">
    <property type="entry name" value="4pyrrol_Methylase_sf"/>
</dbReference>
<dbReference type="Gene3D" id="3.30.950.10">
    <property type="entry name" value="Methyltransferase, Cobalt-precorrin-4 Transmethylase, Domain 2"/>
    <property type="match status" value="1"/>
</dbReference>
<organism evidence="9 10">
    <name type="scientific">Persephonella hydrogeniphila</name>
    <dbReference type="NCBI Taxonomy" id="198703"/>
    <lineage>
        <taxon>Bacteria</taxon>
        <taxon>Pseudomonadati</taxon>
        <taxon>Aquificota</taxon>
        <taxon>Aquificia</taxon>
        <taxon>Aquificales</taxon>
        <taxon>Hydrogenothermaceae</taxon>
        <taxon>Persephonella</taxon>
    </lineage>
</organism>
<keyword evidence="1 6" id="KW-0963">Cytoplasm</keyword>
<dbReference type="GO" id="GO:0005737">
    <property type="term" value="C:cytoplasm"/>
    <property type="evidence" value="ECO:0007669"/>
    <property type="project" value="UniProtKB-SubCell"/>
</dbReference>
<dbReference type="InterPro" id="IPR014776">
    <property type="entry name" value="4pyrrole_Mease_sub2"/>
</dbReference>
<dbReference type="Proteomes" id="UP000219036">
    <property type="component" value="Unassembled WGS sequence"/>
</dbReference>
<dbReference type="SUPFAM" id="SSF53790">
    <property type="entry name" value="Tetrapyrrole methylase"/>
    <property type="match status" value="1"/>
</dbReference>
<dbReference type="NCBIfam" id="TIGR00096">
    <property type="entry name" value="16S rRNA (cytidine(1402)-2'-O)-methyltransferase"/>
    <property type="match status" value="1"/>
</dbReference>
<dbReference type="InterPro" id="IPR018063">
    <property type="entry name" value="SAM_MeTrfase_RsmI_CS"/>
</dbReference>
<comment type="function">
    <text evidence="6">Catalyzes the 2'-O-methylation of the ribose of cytidine 1402 (C1402) in 16S rRNA.</text>
</comment>
<dbReference type="FunFam" id="3.40.1010.10:FF:000007">
    <property type="entry name" value="Ribosomal RNA small subunit methyltransferase I"/>
    <property type="match status" value="1"/>
</dbReference>
<dbReference type="RefSeq" id="WP_096999677.1">
    <property type="nucleotide sequence ID" value="NZ_OBEI01000001.1"/>
</dbReference>
<proteinExistence type="inferred from homology"/>
<dbReference type="InterPro" id="IPR000878">
    <property type="entry name" value="4pyrrol_Mease"/>
</dbReference>
<feature type="domain" description="Tetrapyrrole methylase" evidence="8">
    <location>
        <begin position="4"/>
        <end position="203"/>
    </location>
</feature>
<name>A0A285N369_9AQUI</name>
<dbReference type="FunFam" id="3.30.950.10:FF:000002">
    <property type="entry name" value="Ribosomal RNA small subunit methyltransferase I"/>
    <property type="match status" value="1"/>
</dbReference>
<keyword evidence="4 6" id="KW-0808">Transferase</keyword>
<dbReference type="InterPro" id="IPR008189">
    <property type="entry name" value="rRNA_ssu_MeTfrase_I"/>
</dbReference>
<keyword evidence="3 6" id="KW-0489">Methyltransferase</keyword>
<dbReference type="Pfam" id="PF00590">
    <property type="entry name" value="TP_methylase"/>
    <property type="match status" value="1"/>
</dbReference>
<dbReference type="PIRSF" id="PIRSF005917">
    <property type="entry name" value="MTase_YraL"/>
    <property type="match status" value="1"/>
</dbReference>
<evidence type="ECO:0000256" key="1">
    <source>
        <dbReference type="ARBA" id="ARBA00022490"/>
    </source>
</evidence>
<gene>
    <name evidence="6" type="primary">rsmI</name>
    <name evidence="9" type="ORF">SAMN06265182_0499</name>
</gene>
<dbReference type="PANTHER" id="PTHR46111:SF1">
    <property type="entry name" value="RIBOSOMAL RNA SMALL SUBUNIT METHYLTRANSFERASE I"/>
    <property type="match status" value="1"/>
</dbReference>
<evidence type="ECO:0000256" key="4">
    <source>
        <dbReference type="ARBA" id="ARBA00022679"/>
    </source>
</evidence>
<dbReference type="InterPro" id="IPR014777">
    <property type="entry name" value="4pyrrole_Mease_sub1"/>
</dbReference>
<dbReference type="PANTHER" id="PTHR46111">
    <property type="entry name" value="RIBOSOMAL RNA SMALL SUBUNIT METHYLTRANSFERASE I"/>
    <property type="match status" value="1"/>
</dbReference>
<protein>
    <recommendedName>
        <fullName evidence="6">Ribosomal RNA small subunit methyltransferase I</fullName>
        <ecNumber evidence="6">2.1.1.198</ecNumber>
    </recommendedName>
    <alternativeName>
        <fullName evidence="6">16S rRNA 2'-O-ribose C1402 methyltransferase</fullName>
    </alternativeName>
    <alternativeName>
        <fullName evidence="6">rRNA (cytidine-2'-O-)-methyltransferase RsmI</fullName>
    </alternativeName>
</protein>
<evidence type="ECO:0000256" key="5">
    <source>
        <dbReference type="ARBA" id="ARBA00022691"/>
    </source>
</evidence>